<reference evidence="2 3" key="1">
    <citation type="journal article" date="2014" name="BMC Genomics">
        <title>Comparative genome sequencing reveals chemotype-specific gene clusters in the toxigenic black mold Stachybotrys.</title>
        <authorList>
            <person name="Semeiks J."/>
            <person name="Borek D."/>
            <person name="Otwinowski Z."/>
            <person name="Grishin N.V."/>
        </authorList>
    </citation>
    <scope>NUCLEOTIDE SEQUENCE [LARGE SCALE GENOMIC DNA]</scope>
    <source>
        <strain evidence="3">CBS 109288 / IBT 7711</strain>
    </source>
</reference>
<dbReference type="EMBL" id="KL648554">
    <property type="protein sequence ID" value="KEY69007.1"/>
    <property type="molecule type" value="Genomic_DNA"/>
</dbReference>
<evidence type="ECO:0000256" key="1">
    <source>
        <dbReference type="SAM" id="MobiDB-lite"/>
    </source>
</evidence>
<feature type="compositionally biased region" description="Basic residues" evidence="1">
    <location>
        <begin position="62"/>
        <end position="71"/>
    </location>
</feature>
<keyword evidence="3" id="KW-1185">Reference proteome</keyword>
<organism evidence="2 3">
    <name type="scientific">Stachybotrys chartarum (strain CBS 109288 / IBT 7711)</name>
    <name type="common">Toxic black mold</name>
    <name type="synonym">Stilbospora chartarum</name>
    <dbReference type="NCBI Taxonomy" id="1280523"/>
    <lineage>
        <taxon>Eukaryota</taxon>
        <taxon>Fungi</taxon>
        <taxon>Dikarya</taxon>
        <taxon>Ascomycota</taxon>
        <taxon>Pezizomycotina</taxon>
        <taxon>Sordariomycetes</taxon>
        <taxon>Hypocreomycetidae</taxon>
        <taxon>Hypocreales</taxon>
        <taxon>Stachybotryaceae</taxon>
        <taxon>Stachybotrys</taxon>
    </lineage>
</organism>
<feature type="compositionally biased region" description="Low complexity" evidence="1">
    <location>
        <begin position="1"/>
        <end position="13"/>
    </location>
</feature>
<dbReference type="AlphaFoldDB" id="A0A084AUM8"/>
<evidence type="ECO:0000313" key="3">
    <source>
        <dbReference type="Proteomes" id="UP000028045"/>
    </source>
</evidence>
<gene>
    <name evidence="2" type="ORF">S7711_10689</name>
</gene>
<name>A0A084AUM8_STACB</name>
<evidence type="ECO:0000313" key="2">
    <source>
        <dbReference type="EMBL" id="KEY69007.1"/>
    </source>
</evidence>
<sequence length="544" mass="60402">MDANPAPAGVSSRRPSRPSRHVSPGIRRPQTRSISRAIATKGQVSSSNPVNAVKRAVSTSKVTRKRLRGPRNKPTLPPLPVEPDDPNARTTGASNALSAAAEPINVAQKVEDNSRLAGNGGESPQLQPRQPSLPAEPETPQVRATGQCNNGPPTIAVANSPARTRGQGDTAEFYSRFNITDQNADEAYDDRVSLDKSERDRWFSKPFKYDASIYLSLALWGNLQVAVAQFVAQAFPRMCRWHLIGETTRARLLAITPQAPYFVEEGVFGGAEVFFTAWIWRILYDDLFSPDCSSKWAGESWVAFGILHRTIGSKNKAFPFQRSQANESSPTGDIVNKDNPVTLGFHHARHQLARILYMRQGPHTYRDRLVDMMLAEILPVTELLCHPENVVYQDEDGKQLSLAEVATPRPPRPSRSVSDNKKALAAVVDSAIEIHLNMISCKKNITVEIRDPATGKGYGFLPDKDLMDCIGQGRHTIKPLKPVNYVKIPLLRVWGVEEHPMEQKRGSRDISMPLIRSYHICETLQKMQVVVDDACPFPRESKVE</sequence>
<accession>A0A084AUM8</accession>
<dbReference type="Proteomes" id="UP000028045">
    <property type="component" value="Unassembled WGS sequence"/>
</dbReference>
<feature type="compositionally biased region" description="Low complexity" evidence="1">
    <location>
        <begin position="123"/>
        <end position="133"/>
    </location>
</feature>
<feature type="compositionally biased region" description="Polar residues" evidence="1">
    <location>
        <begin position="88"/>
        <end position="97"/>
    </location>
</feature>
<dbReference type="OrthoDB" id="5148337at2759"/>
<protein>
    <submittedName>
        <fullName evidence="2">Uncharacterized protein</fullName>
    </submittedName>
</protein>
<dbReference type="HOGENOM" id="CLU_505442_0_0_1"/>
<proteinExistence type="predicted"/>
<feature type="compositionally biased region" description="Polar residues" evidence="1">
    <location>
        <begin position="142"/>
        <end position="152"/>
    </location>
</feature>
<feature type="region of interest" description="Disordered" evidence="1">
    <location>
        <begin position="1"/>
        <end position="154"/>
    </location>
</feature>